<dbReference type="InterPro" id="IPR006846">
    <property type="entry name" value="Ribosomal_eS30"/>
</dbReference>
<proteinExistence type="predicted"/>
<dbReference type="OrthoDB" id="199599at2759"/>
<dbReference type="AlphaFoldDB" id="A0A7R9BI77"/>
<protein>
    <recommendedName>
        <fullName evidence="5">40S ribosomal protein S30</fullName>
    </recommendedName>
</protein>
<dbReference type="PANTHER" id="PTHR12650:SF15">
    <property type="entry name" value="RIBOSOMAL PROTEIN S30, ISOFORM A"/>
    <property type="match status" value="1"/>
</dbReference>
<keyword evidence="2" id="KW-0687">Ribonucleoprotein</keyword>
<keyword evidence="1" id="KW-0689">Ribosomal protein</keyword>
<dbReference type="InterPro" id="IPR029071">
    <property type="entry name" value="Ubiquitin-like_domsf"/>
</dbReference>
<dbReference type="PANTHER" id="PTHR12650">
    <property type="entry name" value="40S RIBOSOMAL PROTEIN S30/UBIQUITIN-LIKE PROTEIN FUBI"/>
    <property type="match status" value="1"/>
</dbReference>
<dbReference type="GO" id="GO:0003735">
    <property type="term" value="F:structural constituent of ribosome"/>
    <property type="evidence" value="ECO:0007669"/>
    <property type="project" value="InterPro"/>
</dbReference>
<accession>A0A7R9BI77</accession>
<dbReference type="GO" id="GO:0006412">
    <property type="term" value="P:translation"/>
    <property type="evidence" value="ECO:0007669"/>
    <property type="project" value="InterPro"/>
</dbReference>
<gene>
    <name evidence="3" type="ORF">NMOB1V02_LOCUS2248</name>
</gene>
<name>A0A7R9BI77_9CRUS</name>
<dbReference type="GO" id="GO:0022627">
    <property type="term" value="C:cytosolic small ribosomal subunit"/>
    <property type="evidence" value="ECO:0007669"/>
    <property type="project" value="TreeGrafter"/>
</dbReference>
<evidence type="ECO:0000256" key="2">
    <source>
        <dbReference type="ARBA" id="ARBA00023274"/>
    </source>
</evidence>
<evidence type="ECO:0008006" key="5">
    <source>
        <dbReference type="Google" id="ProtNLM"/>
    </source>
</evidence>
<evidence type="ECO:0000256" key="1">
    <source>
        <dbReference type="ARBA" id="ARBA00022980"/>
    </source>
</evidence>
<dbReference type="Proteomes" id="UP000678499">
    <property type="component" value="Unassembled WGS sequence"/>
</dbReference>
<keyword evidence="4" id="KW-1185">Reference proteome</keyword>
<reference evidence="3" key="1">
    <citation type="submission" date="2020-11" db="EMBL/GenBank/DDBJ databases">
        <authorList>
            <person name="Tran Van P."/>
        </authorList>
    </citation>
    <scope>NUCLEOTIDE SEQUENCE</scope>
</reference>
<dbReference type="EMBL" id="CAJPEX010000247">
    <property type="protein sequence ID" value="CAG0914569.1"/>
    <property type="molecule type" value="Genomic_DNA"/>
</dbReference>
<dbReference type="Pfam" id="PF04758">
    <property type="entry name" value="Ribosomal_S30"/>
    <property type="match status" value="1"/>
</dbReference>
<evidence type="ECO:0000313" key="3">
    <source>
        <dbReference type="EMBL" id="CAD7274417.1"/>
    </source>
</evidence>
<organism evidence="3">
    <name type="scientific">Notodromas monacha</name>
    <dbReference type="NCBI Taxonomy" id="399045"/>
    <lineage>
        <taxon>Eukaryota</taxon>
        <taxon>Metazoa</taxon>
        <taxon>Ecdysozoa</taxon>
        <taxon>Arthropoda</taxon>
        <taxon>Crustacea</taxon>
        <taxon>Oligostraca</taxon>
        <taxon>Ostracoda</taxon>
        <taxon>Podocopa</taxon>
        <taxon>Podocopida</taxon>
        <taxon>Cypridocopina</taxon>
        <taxon>Cypridoidea</taxon>
        <taxon>Cyprididae</taxon>
        <taxon>Notodromas</taxon>
    </lineage>
</organism>
<evidence type="ECO:0000313" key="4">
    <source>
        <dbReference type="Proteomes" id="UP000678499"/>
    </source>
</evidence>
<dbReference type="EMBL" id="OA882284">
    <property type="protein sequence ID" value="CAD7274417.1"/>
    <property type="molecule type" value="Genomic_DNA"/>
</dbReference>
<dbReference type="SUPFAM" id="SSF54236">
    <property type="entry name" value="Ubiquitin-like"/>
    <property type="match status" value="1"/>
</dbReference>
<sequence length="104" mass="11796">MQILIRGDAETFVYEAEPEQLIKHVKEFVSAKTQIDAADLLLTCEGAPCNDEDVIPSGPLVFNVDKQEKKKQKTGRAKRRMQYNRRFVNVVQSFGRKKGPNSNS</sequence>